<dbReference type="GO" id="GO:0046872">
    <property type="term" value="F:metal ion binding"/>
    <property type="evidence" value="ECO:0007669"/>
    <property type="project" value="UniProtKB-KW"/>
</dbReference>
<evidence type="ECO:0000256" key="2">
    <source>
        <dbReference type="ARBA" id="ARBA00022723"/>
    </source>
</evidence>
<evidence type="ECO:0000313" key="6">
    <source>
        <dbReference type="EMBL" id="KAK7274431.1"/>
    </source>
</evidence>
<evidence type="ECO:0000256" key="3">
    <source>
        <dbReference type="ARBA" id="ARBA00022842"/>
    </source>
</evidence>
<dbReference type="EMBL" id="JAYWIO010000003">
    <property type="protein sequence ID" value="KAK7274431.1"/>
    <property type="molecule type" value="Genomic_DNA"/>
</dbReference>
<comment type="caution">
    <text evidence="6">The sequence shown here is derived from an EMBL/GenBank/DDBJ whole genome shotgun (WGS) entry which is preliminary data.</text>
</comment>
<accession>A0AAN9FFQ9</accession>
<feature type="chain" id="PRO_5043000956" description="Inositol monophosphatase" evidence="5">
    <location>
        <begin position="21"/>
        <end position="87"/>
    </location>
</feature>
<comment type="cofactor">
    <cofactor evidence="4">
        <name>Mg(2+)</name>
        <dbReference type="ChEBI" id="CHEBI:18420"/>
    </cofactor>
</comment>
<name>A0AAN9FFQ9_CROPI</name>
<dbReference type="InterPro" id="IPR000760">
    <property type="entry name" value="Inositol_monophosphatase-like"/>
</dbReference>
<proteinExistence type="inferred from homology"/>
<dbReference type="Proteomes" id="UP001372338">
    <property type="component" value="Unassembled WGS sequence"/>
</dbReference>
<evidence type="ECO:0000256" key="5">
    <source>
        <dbReference type="SAM" id="SignalP"/>
    </source>
</evidence>
<keyword evidence="5" id="KW-0732">Signal</keyword>
<feature type="binding site" evidence="4">
    <location>
        <position position="53"/>
    </location>
    <ligand>
        <name>Mg(2+)</name>
        <dbReference type="ChEBI" id="CHEBI:18420"/>
        <label>1</label>
        <note>catalytic</note>
    </ligand>
</feature>
<protein>
    <recommendedName>
        <fullName evidence="8">Inositol monophosphatase</fullName>
    </recommendedName>
</protein>
<dbReference type="Pfam" id="PF00459">
    <property type="entry name" value="Inositol_P"/>
    <property type="match status" value="1"/>
</dbReference>
<feature type="signal peptide" evidence="5">
    <location>
        <begin position="1"/>
        <end position="20"/>
    </location>
</feature>
<feature type="binding site" evidence="4">
    <location>
        <position position="56"/>
    </location>
    <ligand>
        <name>Mg(2+)</name>
        <dbReference type="ChEBI" id="CHEBI:18420"/>
        <label>1</label>
        <note>catalytic</note>
    </ligand>
</feature>
<dbReference type="InterPro" id="IPR020583">
    <property type="entry name" value="Inositol_monoP_metal-BS"/>
</dbReference>
<keyword evidence="2 4" id="KW-0479">Metal-binding</keyword>
<feature type="binding site" evidence="4">
    <location>
        <position position="55"/>
    </location>
    <ligand>
        <name>Mg(2+)</name>
        <dbReference type="ChEBI" id="CHEBI:18420"/>
        <label>1</label>
        <note>catalytic</note>
    </ligand>
</feature>
<dbReference type="GO" id="GO:0008934">
    <property type="term" value="F:inositol monophosphate 1-phosphatase activity"/>
    <property type="evidence" value="ECO:0007669"/>
    <property type="project" value="TreeGrafter"/>
</dbReference>
<evidence type="ECO:0008006" key="8">
    <source>
        <dbReference type="Google" id="ProtNLM"/>
    </source>
</evidence>
<dbReference type="PANTHER" id="PTHR20854">
    <property type="entry name" value="INOSITOL MONOPHOSPHATASE"/>
    <property type="match status" value="1"/>
</dbReference>
<dbReference type="SUPFAM" id="SSF56655">
    <property type="entry name" value="Carbohydrate phosphatase"/>
    <property type="match status" value="1"/>
</dbReference>
<dbReference type="Gene3D" id="3.30.540.10">
    <property type="entry name" value="Fructose-1,6-Bisphosphatase, subunit A, domain 1"/>
    <property type="match status" value="1"/>
</dbReference>
<keyword evidence="3 4" id="KW-0460">Magnesium</keyword>
<evidence type="ECO:0000256" key="1">
    <source>
        <dbReference type="ARBA" id="ARBA00009759"/>
    </source>
</evidence>
<comment type="similarity">
    <text evidence="1">Belongs to the inositol monophosphatase superfamily.</text>
</comment>
<dbReference type="GO" id="GO:0007165">
    <property type="term" value="P:signal transduction"/>
    <property type="evidence" value="ECO:0007669"/>
    <property type="project" value="TreeGrafter"/>
</dbReference>
<reference evidence="6 7" key="1">
    <citation type="submission" date="2024-01" db="EMBL/GenBank/DDBJ databases">
        <title>The genomes of 5 underutilized Papilionoideae crops provide insights into root nodulation and disease resistanc.</title>
        <authorList>
            <person name="Yuan L."/>
        </authorList>
    </citation>
    <scope>NUCLEOTIDE SEQUENCE [LARGE SCALE GENOMIC DNA]</scope>
    <source>
        <strain evidence="6">ZHUSHIDOU_FW_LH</strain>
        <tissue evidence="6">Leaf</tissue>
    </source>
</reference>
<evidence type="ECO:0000313" key="7">
    <source>
        <dbReference type="Proteomes" id="UP001372338"/>
    </source>
</evidence>
<keyword evidence="7" id="KW-1185">Reference proteome</keyword>
<dbReference type="AlphaFoldDB" id="A0AAN9FFQ9"/>
<organism evidence="6 7">
    <name type="scientific">Crotalaria pallida</name>
    <name type="common">Smooth rattlebox</name>
    <name type="synonym">Crotalaria striata</name>
    <dbReference type="NCBI Taxonomy" id="3830"/>
    <lineage>
        <taxon>Eukaryota</taxon>
        <taxon>Viridiplantae</taxon>
        <taxon>Streptophyta</taxon>
        <taxon>Embryophyta</taxon>
        <taxon>Tracheophyta</taxon>
        <taxon>Spermatophyta</taxon>
        <taxon>Magnoliopsida</taxon>
        <taxon>eudicotyledons</taxon>
        <taxon>Gunneridae</taxon>
        <taxon>Pentapetalae</taxon>
        <taxon>rosids</taxon>
        <taxon>fabids</taxon>
        <taxon>Fabales</taxon>
        <taxon>Fabaceae</taxon>
        <taxon>Papilionoideae</taxon>
        <taxon>50 kb inversion clade</taxon>
        <taxon>genistoids sensu lato</taxon>
        <taxon>core genistoids</taxon>
        <taxon>Crotalarieae</taxon>
        <taxon>Crotalaria</taxon>
    </lineage>
</organism>
<dbReference type="GO" id="GO:0006020">
    <property type="term" value="P:inositol metabolic process"/>
    <property type="evidence" value="ECO:0007669"/>
    <property type="project" value="TreeGrafter"/>
</dbReference>
<gene>
    <name evidence="6" type="ORF">RIF29_15518</name>
</gene>
<dbReference type="PANTHER" id="PTHR20854:SF17">
    <property type="entry name" value="PHOSPHATASE IMPL1, CHLOROPLASTIC"/>
    <property type="match status" value="1"/>
</dbReference>
<sequence>MMQLFYLQCVLFFHSLSSSAVDSQFIELLLICICSLLKRIIGDAASDYLWCIDPLDGTTNFAHGYPSFAVSVGVLYRGNPAAAAVVI</sequence>
<dbReference type="PROSITE" id="PS00629">
    <property type="entry name" value="IMP_1"/>
    <property type="match status" value="1"/>
</dbReference>
<evidence type="ECO:0000256" key="4">
    <source>
        <dbReference type="PIRSR" id="PIRSR600760-2"/>
    </source>
</evidence>